<accession>A0A3G5A402</accession>
<organism evidence="3">
    <name type="scientific">Harvfovirus sp</name>
    <dbReference type="NCBI Taxonomy" id="2487768"/>
    <lineage>
        <taxon>Viruses</taxon>
        <taxon>Varidnaviria</taxon>
        <taxon>Bamfordvirae</taxon>
        <taxon>Nucleocytoviricota</taxon>
        <taxon>Megaviricetes</taxon>
        <taxon>Imitervirales</taxon>
        <taxon>Mimiviridae</taxon>
        <taxon>Klosneuvirinae</taxon>
    </lineage>
</organism>
<dbReference type="GO" id="GO:0030983">
    <property type="term" value="F:mismatched DNA binding"/>
    <property type="evidence" value="ECO:0007669"/>
    <property type="project" value="InterPro"/>
</dbReference>
<dbReference type="InterPro" id="IPR036678">
    <property type="entry name" value="MutS_con_dom_sf"/>
</dbReference>
<feature type="compositionally biased region" description="Polar residues" evidence="1">
    <location>
        <begin position="490"/>
        <end position="501"/>
    </location>
</feature>
<evidence type="ECO:0000259" key="2">
    <source>
        <dbReference type="Pfam" id="PF01624"/>
    </source>
</evidence>
<proteinExistence type="predicted"/>
<dbReference type="GO" id="GO:0005524">
    <property type="term" value="F:ATP binding"/>
    <property type="evidence" value="ECO:0007669"/>
    <property type="project" value="InterPro"/>
</dbReference>
<dbReference type="SUPFAM" id="SSF53150">
    <property type="entry name" value="DNA repair protein MutS, domain II"/>
    <property type="match status" value="1"/>
</dbReference>
<feature type="domain" description="DNA mismatch repair protein MutS-like N-terminal" evidence="2">
    <location>
        <begin position="15"/>
        <end position="124"/>
    </location>
</feature>
<protein>
    <submittedName>
        <fullName evidence="3">DNA mismatch repair ATPase</fullName>
    </submittedName>
</protein>
<gene>
    <name evidence="3" type="ORF">Harvfovirus86_1</name>
</gene>
<dbReference type="InterPro" id="IPR016151">
    <property type="entry name" value="DNA_mismatch_repair_MutS_N"/>
</dbReference>
<dbReference type="EMBL" id="MK072328">
    <property type="protein sequence ID" value="AYV81956.1"/>
    <property type="molecule type" value="Genomic_DNA"/>
</dbReference>
<reference evidence="3" key="1">
    <citation type="submission" date="2018-10" db="EMBL/GenBank/DDBJ databases">
        <title>Hidden diversity of soil giant viruses.</title>
        <authorList>
            <person name="Schulz F."/>
            <person name="Alteio L."/>
            <person name="Goudeau D."/>
            <person name="Ryan E.M."/>
            <person name="Malmstrom R.R."/>
            <person name="Blanchard J."/>
            <person name="Woyke T."/>
        </authorList>
    </citation>
    <scope>NUCLEOTIDE SEQUENCE</scope>
    <source>
        <strain evidence="3">HAV1</strain>
    </source>
</reference>
<dbReference type="Gene3D" id="3.40.1170.10">
    <property type="entry name" value="DNA repair protein MutS, domain I"/>
    <property type="match status" value="1"/>
</dbReference>
<sequence length="519" mass="58784">AATTIIKDYLSFHDQYAKKYGEARTLVLMQVGSFYESYATNERGPKLHEISNTINIICTRKDKSISEINEKNPYMMGFPMISSQKYIGILINNGYTLVVVDQVTPPPNPERKVTGVYSPSTYIENMNTHDTNYSLCIYFEEEHQKNGGNLLCAGMAAIELSTGKCYIHEAHSNSSDTKYALDETVRFITALNPSETLIYHSEKKNSLPAQQNSNDKIENIVSYLELGNKYVLVKNTYDKKYSKPAYQNEFLSKIYKDTGILSPIEYLGLDRLDYARLAFLLLLEFAYEHNESIINDIAKPENYMDNNHMLLGNNAIYQLNIVESDIYKENVNTKYKCLFDVESLQFLDVMMHATNRFFNQGHSDVTTDTISTDVRVSINRASRVDGEILYDSVKVSSGALAGAAAPAPAPPKPSIFALKTETPSPFKQITLRTDQNIDDTDLKRLEKMLPQILDQLSSKNEIHLEKIDQHIKNELFFLSQEELDSEQARAPSSRSGHNNENIALHTDDSKLFDSLNSLT</sequence>
<dbReference type="SUPFAM" id="SSF55271">
    <property type="entry name" value="DNA repair protein MutS, domain I"/>
    <property type="match status" value="1"/>
</dbReference>
<evidence type="ECO:0000256" key="1">
    <source>
        <dbReference type="SAM" id="MobiDB-lite"/>
    </source>
</evidence>
<dbReference type="InterPro" id="IPR007695">
    <property type="entry name" value="DNA_mismatch_repair_MutS-lik_N"/>
</dbReference>
<feature type="non-terminal residue" evidence="3">
    <location>
        <position position="1"/>
    </location>
</feature>
<evidence type="ECO:0000313" key="3">
    <source>
        <dbReference type="EMBL" id="AYV81956.1"/>
    </source>
</evidence>
<feature type="region of interest" description="Disordered" evidence="1">
    <location>
        <begin position="486"/>
        <end position="505"/>
    </location>
</feature>
<name>A0A3G5A402_9VIRU</name>
<dbReference type="Pfam" id="PF01624">
    <property type="entry name" value="MutS_I"/>
    <property type="match status" value="1"/>
</dbReference>
<dbReference type="GO" id="GO:0006298">
    <property type="term" value="P:mismatch repair"/>
    <property type="evidence" value="ECO:0007669"/>
    <property type="project" value="InterPro"/>
</dbReference>